<evidence type="ECO:0000256" key="7">
    <source>
        <dbReference type="ARBA" id="ARBA00022525"/>
    </source>
</evidence>
<dbReference type="GO" id="GO:0001750">
    <property type="term" value="C:photoreceptor outer segment"/>
    <property type="evidence" value="ECO:0007669"/>
    <property type="project" value="UniProtKB-SubCell"/>
</dbReference>
<feature type="compositionally biased region" description="Polar residues" evidence="25">
    <location>
        <begin position="112"/>
        <end position="124"/>
    </location>
</feature>
<dbReference type="Pfam" id="PF01390">
    <property type="entry name" value="SEA"/>
    <property type="match status" value="2"/>
</dbReference>
<dbReference type="PROSITE" id="PS50026">
    <property type="entry name" value="EGF_3"/>
    <property type="match status" value="1"/>
</dbReference>
<evidence type="ECO:0000256" key="2">
    <source>
        <dbReference type="ARBA" id="ARBA00004496"/>
    </source>
</evidence>
<evidence type="ECO:0000256" key="18">
    <source>
        <dbReference type="ARBA" id="ARBA00023180"/>
    </source>
</evidence>
<dbReference type="GO" id="GO:0008234">
    <property type="term" value="F:cysteine-type peptidase activity"/>
    <property type="evidence" value="ECO:0007669"/>
    <property type="project" value="InterPro"/>
</dbReference>
<keyword evidence="11" id="KW-0645">Protease</keyword>
<dbReference type="PROSITE" id="PS50024">
    <property type="entry name" value="SEA"/>
    <property type="match status" value="2"/>
</dbReference>
<dbReference type="SMART" id="SM00200">
    <property type="entry name" value="SEA"/>
    <property type="match status" value="2"/>
</dbReference>
<dbReference type="Gene3D" id="3.30.70.960">
    <property type="entry name" value="SEA domain"/>
    <property type="match status" value="1"/>
</dbReference>
<evidence type="ECO:0000256" key="20">
    <source>
        <dbReference type="ARBA" id="ARBA00057377"/>
    </source>
</evidence>
<dbReference type="SUPFAM" id="SSF54001">
    <property type="entry name" value="Cysteine proteinases"/>
    <property type="match status" value="1"/>
</dbReference>
<dbReference type="PROSITE" id="PS50600">
    <property type="entry name" value="ULP_PROTEASE"/>
    <property type="match status" value="1"/>
</dbReference>
<evidence type="ECO:0000256" key="3">
    <source>
        <dbReference type="ARBA" id="ARBA00004504"/>
    </source>
</evidence>
<evidence type="ECO:0000256" key="9">
    <source>
        <dbReference type="ARBA" id="ARBA00022553"/>
    </source>
</evidence>
<dbReference type="GO" id="GO:0005737">
    <property type="term" value="C:cytoplasm"/>
    <property type="evidence" value="ECO:0007669"/>
    <property type="project" value="UniProtKB-SubCell"/>
</dbReference>
<evidence type="ECO:0000256" key="4">
    <source>
        <dbReference type="ARBA" id="ARBA00004593"/>
    </source>
</evidence>
<dbReference type="FunFam" id="3.30.310.130:FF:000001">
    <property type="entry name" value="sentrin-specific protease 6 isoform X1"/>
    <property type="match status" value="1"/>
</dbReference>
<name>A0A8J6G9T8_MICOH</name>
<evidence type="ECO:0000259" key="27">
    <source>
        <dbReference type="PROSITE" id="PS50024"/>
    </source>
</evidence>
<dbReference type="GO" id="GO:0005540">
    <property type="term" value="F:hyaluronic acid binding"/>
    <property type="evidence" value="ECO:0007669"/>
    <property type="project" value="TreeGrafter"/>
</dbReference>
<evidence type="ECO:0000256" key="8">
    <source>
        <dbReference type="ARBA" id="ARBA00022530"/>
    </source>
</evidence>
<evidence type="ECO:0000256" key="5">
    <source>
        <dbReference type="ARBA" id="ARBA00005234"/>
    </source>
</evidence>
<dbReference type="GO" id="GO:0006508">
    <property type="term" value="P:proteolysis"/>
    <property type="evidence" value="ECO:0007669"/>
    <property type="project" value="UniProtKB-KW"/>
</dbReference>
<keyword evidence="26" id="KW-1133">Transmembrane helix</keyword>
<dbReference type="SUPFAM" id="SSF82671">
    <property type="entry name" value="SEA domain"/>
    <property type="match status" value="2"/>
</dbReference>
<evidence type="ECO:0000256" key="21">
    <source>
        <dbReference type="ARBA" id="ARBA00073896"/>
    </source>
</evidence>
<dbReference type="Gene3D" id="3.30.310.130">
    <property type="entry name" value="Ubiquitin-related"/>
    <property type="match status" value="1"/>
</dbReference>
<feature type="compositionally biased region" description="Low complexity" evidence="25">
    <location>
        <begin position="222"/>
        <end position="240"/>
    </location>
</feature>
<evidence type="ECO:0000313" key="31">
    <source>
        <dbReference type="Proteomes" id="UP000710432"/>
    </source>
</evidence>
<keyword evidence="16" id="KW-0378">Hydrolase</keyword>
<sequence length="1914" mass="214436">MLTNVLWTDLGRKFRKTLPRNDANLCDTSKVQSESLPSTSVDSVETCQKLDPLHQSLNLSERGSKPRKTDNISAKKAPNVKEKHIADRGISVTSDTQPEDFNPESKECNNLEEGTTNKKTSCSYSEMEHTPVSRKRKKRFRSHLHDSHNFKSSLDKSTEYGKEEENDSTASSKLEQSSESRHWDSTPPVELTPEPSESEATNACSLAVQEAGVSAASGRACSPSRSPESSVSHSEVESSSLAEKGKELTIEEKSLVCGNSEENQLLISAEPIVVSSDEEGPIERKNSVILNLQPNQEFEIASENQGTSEVHLSELRLSACKSVQASSELCSYNPDMESISCIKPNSEMDLKLDFVFTSLYIGKIKGASKGCVTFTTKYIKIPFQVSTNEVLLSVDTTHLKRFGLWKSKDDDHSGRSHAILFLWVSSKYLQEIQTQLENPMLSQQSKASEFIFLELNSSVSQKEELKLKDIMMEISKTNGESELSYPLSWVQAFPLFQDIPSKESSFVHYYCASTCSFPVAADTETRRKSLSQPSNSDVIKPTYTFLQKQSSGCYSLSITSNPDEEWREVRHTGPVQKLIVYPPPPTKGGLGVTNEDLECLEEGEFLNDVIIDFYLKYLLLEKASDELVERSHIFSSFFYKCLTRKENNLTEDNPDLSMAQRRHKRVRTWTRHINIFNKDYIFVPVNESPCILILDSLKAASIQNTVQNLREYLEVEWEVKRKTHREFSKTSMVDLCPKVPKQDNSSDCGVYLLQYVESFFQDPIVNFELPIHLEKWFPRHVIKTKREDIRELILKLHLQQQKGSSKVIQEPTRAVSLLLPEKSVDPSLPPRHRQLLEPTEAESRWLLRRRRSILFPNGVKVCPNESAAEAVANHVKYFKARVCQEAIWEAFRTFWDRLPGHEEYRYWMDLCEAGTTSIFEMGTQFSQSMEHRSLITKVSVARKREIVKLPELSSPVPAGDTSTFAGTIPSASYPGVASESSVVSPEESISNEIEEVTEGPTQPAVEQIAEFSIHLLGEQYSEELRDPASALYRLLVEEFISEVGNAFTGLPGYKEMRVLEFSGIDVLYEATFNGEAISNTTWDLISLHSNKVENHGLVELDDKPTAVYTISNFREYIAETLHQNFLMGNSSLNPDPKSLQLVNVRGVLLPQTEDIASWSTESSTLQVTAPSALDNTLQAEWPSAGLANIEEPEDASMDVVPSSSLVKPVPKETVPPMEDSGVTLLTPSPHLTSSVIEDLVKDTAAPSSLDSLTSKVADRLDVSPWFPDTSEENEFIFESGLGSGSGKNVDVITWPQSETSPEKTTETLSQSWPEDEYVLLPTEGLEKLHIDGRVDSTEQTTEPSEHRNGDRSTSFAEEESLGGLTLPILVESATQATSLFFPKYTSDAPDTDSYSATKASSLLAALTTSASTEQTEGVNIIPKEDMVQAEPSSHEGLRGEISVEKPDMQPVWTILPESDIVWTRTLSSGKLSRDTLASTRASTDRLWLKASMTQSTELPPTASSTQLEDEVIMGVQDISLELDRVGTDYYQPELTPEQNGKVGSYVEMSTNVRYTEMPIVAQPTKGGDLSHTQTAGTLVVFFSLRVTNMMFSEDLFNKNSLEYKALEQRFLELLVPYLQSNLSGFRNLEILNFRNGSIVVNSRVKFAESVPPDVNNAMYMILEEFCTTAYQTMNLDIDKYSLDVESGDDANPCKFQACNEFSECLVNPWSGEAKCKCYPGYLSVDELPCQSLCDLQPDFCLNDGKCDIMPGHGAICRCRVGSNWWYRGQHCEEFVSEPFVIGITIASVVSLLLVVSAVVFFTVKTLQAHNIRRERQRPTSSQPDSLSSVENALKYNPAYESHLAGCEQYERPCSHRPFYSSASEEVLGGLSREEIRQMYESSDLSKEEIQERMRILELYANDPEFAAFVREHQM</sequence>
<feature type="region of interest" description="Disordered" evidence="25">
    <location>
        <begin position="217"/>
        <end position="245"/>
    </location>
</feature>
<evidence type="ECO:0000256" key="1">
    <source>
        <dbReference type="ARBA" id="ARBA00004437"/>
    </source>
</evidence>
<dbReference type="InterPro" id="IPR000082">
    <property type="entry name" value="SEA_dom"/>
</dbReference>
<feature type="transmembrane region" description="Helical" evidence="26">
    <location>
        <begin position="1779"/>
        <end position="1803"/>
    </location>
</feature>
<evidence type="ECO:0000256" key="13">
    <source>
        <dbReference type="ARBA" id="ARBA00022729"/>
    </source>
</evidence>
<keyword evidence="19" id="KW-0966">Cell projection</keyword>
<evidence type="ECO:0000256" key="26">
    <source>
        <dbReference type="SAM" id="Phobius"/>
    </source>
</evidence>
<keyword evidence="15" id="KW-0833">Ubl conjugation pathway</keyword>
<evidence type="ECO:0000259" key="29">
    <source>
        <dbReference type="PROSITE" id="PS50600"/>
    </source>
</evidence>
<keyword evidence="26" id="KW-0472">Membrane</keyword>
<keyword evidence="12" id="KW-0358">Heparin-binding</keyword>
<keyword evidence="26" id="KW-0812">Transmembrane</keyword>
<dbReference type="GO" id="GO:0033165">
    <property type="term" value="C:interphotoreceptor matrix"/>
    <property type="evidence" value="ECO:0007669"/>
    <property type="project" value="UniProtKB-SubCell"/>
</dbReference>
<evidence type="ECO:0000256" key="24">
    <source>
        <dbReference type="PROSITE-ProRule" id="PRU00076"/>
    </source>
</evidence>
<keyword evidence="10" id="KW-0399">Innate immunity</keyword>
<comment type="similarity">
    <text evidence="5">Belongs to the peptidase C48 family.</text>
</comment>
<dbReference type="InterPro" id="IPR038765">
    <property type="entry name" value="Papain-like_cys_pep_sf"/>
</dbReference>
<dbReference type="EMBL" id="JAATJU010023758">
    <property type="protein sequence ID" value="KAH0507042.1"/>
    <property type="molecule type" value="Genomic_DNA"/>
</dbReference>
<dbReference type="GO" id="GO:0045087">
    <property type="term" value="P:innate immune response"/>
    <property type="evidence" value="ECO:0007669"/>
    <property type="project" value="UniProtKB-KW"/>
</dbReference>
<evidence type="ECO:0000256" key="10">
    <source>
        <dbReference type="ARBA" id="ARBA00022588"/>
    </source>
</evidence>
<feature type="domain" description="SEA" evidence="27">
    <location>
        <begin position="1576"/>
        <end position="1689"/>
    </location>
</feature>
<keyword evidence="8" id="KW-0272">Extracellular matrix</keyword>
<feature type="compositionally biased region" description="Basic residues" evidence="25">
    <location>
        <begin position="132"/>
        <end position="142"/>
    </location>
</feature>
<evidence type="ECO:0000313" key="30">
    <source>
        <dbReference type="EMBL" id="KAH0507042.1"/>
    </source>
</evidence>
<dbReference type="InterPro" id="IPR003653">
    <property type="entry name" value="Peptidase_C48_C"/>
</dbReference>
<dbReference type="Gene3D" id="1.10.418.20">
    <property type="match status" value="1"/>
</dbReference>
<keyword evidence="24" id="KW-1015">Disulfide bond</keyword>
<accession>A0A8J6G9T8</accession>
<dbReference type="GO" id="GO:0007601">
    <property type="term" value="P:visual perception"/>
    <property type="evidence" value="ECO:0007669"/>
    <property type="project" value="InterPro"/>
</dbReference>
<keyword evidence="24" id="KW-0245">EGF-like domain</keyword>
<feature type="compositionally biased region" description="Basic and acidic residues" evidence="25">
    <location>
        <begin position="143"/>
        <end position="163"/>
    </location>
</feature>
<proteinExistence type="inferred from homology"/>
<feature type="domain" description="SEA" evidence="27">
    <location>
        <begin position="1005"/>
        <end position="1112"/>
    </location>
</feature>
<feature type="domain" description="Ubiquitin-like protease family profile" evidence="29">
    <location>
        <begin position="590"/>
        <end position="759"/>
    </location>
</feature>
<evidence type="ECO:0000256" key="23">
    <source>
        <dbReference type="ARBA" id="ARBA00079021"/>
    </source>
</evidence>
<dbReference type="PROSITE" id="PS01186">
    <property type="entry name" value="EGF_2"/>
    <property type="match status" value="1"/>
</dbReference>
<comment type="function">
    <text evidence="20">Protease that acts as a positive regulator of the cGAS-STING pathway by catalyzing desumoylation of CGAS. Desumoylation of CGAS promotes DNA-binding activity of CGAS, subsequent oligomerization and activation. Deconjugates SUMO2 and SUMO3 from targeted proteins, but not SUMO1. Catalyzes the deconjugation of poly-SUMO2 and poly-SUMO3 chains. Has very low efficiency in processing full-length SUMO proteins to their mature forms.</text>
</comment>
<gene>
    <name evidence="30" type="ORF">LTLLF_170575</name>
</gene>
<dbReference type="GO" id="GO:0001917">
    <property type="term" value="C:photoreceptor inner segment"/>
    <property type="evidence" value="ECO:0007669"/>
    <property type="project" value="UniProtKB-SubCell"/>
</dbReference>
<dbReference type="InterPro" id="IPR000742">
    <property type="entry name" value="EGF"/>
</dbReference>
<feature type="region of interest" description="Disordered" evidence="25">
    <location>
        <begin position="52"/>
        <end position="203"/>
    </location>
</feature>
<evidence type="ECO:0000259" key="28">
    <source>
        <dbReference type="PROSITE" id="PS50026"/>
    </source>
</evidence>
<organism evidence="30 31">
    <name type="scientific">Microtus ochrogaster</name>
    <name type="common">Prairie vole</name>
    <dbReference type="NCBI Taxonomy" id="79684"/>
    <lineage>
        <taxon>Eukaryota</taxon>
        <taxon>Metazoa</taxon>
        <taxon>Chordata</taxon>
        <taxon>Craniata</taxon>
        <taxon>Vertebrata</taxon>
        <taxon>Euteleostomi</taxon>
        <taxon>Mammalia</taxon>
        <taxon>Eutheria</taxon>
        <taxon>Euarchontoglires</taxon>
        <taxon>Glires</taxon>
        <taxon>Rodentia</taxon>
        <taxon>Myomorpha</taxon>
        <taxon>Muroidea</taxon>
        <taxon>Cricetidae</taxon>
        <taxon>Arvicolinae</taxon>
        <taxon>Microtus</taxon>
    </lineage>
</organism>
<evidence type="ECO:0000256" key="22">
    <source>
        <dbReference type="ARBA" id="ARBA00077362"/>
    </source>
</evidence>
<dbReference type="InterPro" id="IPR039861">
    <property type="entry name" value="IMPG"/>
</dbReference>
<keyword evidence="17" id="KW-0391">Immunity</keyword>
<keyword evidence="7" id="KW-0964">Secreted</keyword>
<dbReference type="PANTHER" id="PTHR12199:SF4">
    <property type="entry name" value="INTERPHOTORECEPTOR MATRIX PROTEOGLYCAN 2"/>
    <property type="match status" value="1"/>
</dbReference>
<dbReference type="FunFam" id="1.10.418.20:FF:000004">
    <property type="entry name" value="sentrin-specific protease 7 isoform X1"/>
    <property type="match status" value="1"/>
</dbReference>
<protein>
    <recommendedName>
        <fullName evidence="21">Sentrin-specific protease 7</fullName>
    </recommendedName>
    <alternativeName>
        <fullName evidence="23">SUMO-1-specific protease 2</fullName>
    </alternativeName>
    <alternativeName>
        <fullName evidence="22">Sentrin/SUMO-specific protease SENP7</fullName>
    </alternativeName>
</protein>
<dbReference type="PANTHER" id="PTHR12199">
    <property type="entry name" value="INTERPHOTORECEPTOR MATRIX PROTEOGLYCAN"/>
    <property type="match status" value="1"/>
</dbReference>
<dbReference type="Pfam" id="PF02902">
    <property type="entry name" value="Peptidase_C48"/>
    <property type="match status" value="1"/>
</dbReference>
<keyword evidence="18" id="KW-0325">Glycoprotein</keyword>
<comment type="subcellular location">
    <subcellularLocation>
        <location evidence="3">Cell projection</location>
        <location evidence="3">Cilium</location>
        <location evidence="3">Photoreceptor outer segment</location>
    </subcellularLocation>
    <subcellularLocation>
        <location evidence="2">Cytoplasm</location>
    </subcellularLocation>
    <subcellularLocation>
        <location evidence="1">Photoreceptor inner segment</location>
    </subcellularLocation>
    <subcellularLocation>
        <location evidence="4">Secreted</location>
        <location evidence="4">Extracellular space</location>
        <location evidence="4">Extracellular matrix</location>
        <location evidence="4">Interphotoreceptor matrix</location>
    </subcellularLocation>
</comment>
<feature type="disulfide bond" evidence="24">
    <location>
        <begin position="1698"/>
        <end position="1715"/>
    </location>
</feature>
<dbReference type="InterPro" id="IPR036364">
    <property type="entry name" value="SEA_dom_sf"/>
</dbReference>
<evidence type="ECO:0000256" key="6">
    <source>
        <dbReference type="ARBA" id="ARBA00022490"/>
    </source>
</evidence>
<evidence type="ECO:0000256" key="12">
    <source>
        <dbReference type="ARBA" id="ARBA00022674"/>
    </source>
</evidence>
<evidence type="ECO:0000256" key="19">
    <source>
        <dbReference type="ARBA" id="ARBA00023273"/>
    </source>
</evidence>
<feature type="region of interest" description="Disordered" evidence="25">
    <location>
        <begin position="1332"/>
        <end position="1359"/>
    </location>
</feature>
<evidence type="ECO:0000256" key="17">
    <source>
        <dbReference type="ARBA" id="ARBA00022859"/>
    </source>
</evidence>
<feature type="region of interest" description="Disordered" evidence="25">
    <location>
        <begin position="1206"/>
        <end position="1225"/>
    </location>
</feature>
<dbReference type="GO" id="GO:0008201">
    <property type="term" value="F:heparin binding"/>
    <property type="evidence" value="ECO:0007669"/>
    <property type="project" value="UniProtKB-KW"/>
</dbReference>
<evidence type="ECO:0000256" key="11">
    <source>
        <dbReference type="ARBA" id="ARBA00022670"/>
    </source>
</evidence>
<reference evidence="30" key="1">
    <citation type="submission" date="2020-03" db="EMBL/GenBank/DDBJ databases">
        <title>Studies in the Genomics of Life Span.</title>
        <authorList>
            <person name="Glass D."/>
        </authorList>
    </citation>
    <scope>NUCLEOTIDE SEQUENCE</scope>
    <source>
        <strain evidence="30">LTLLF</strain>
        <tissue evidence="30">Muscle</tissue>
    </source>
</reference>
<evidence type="ECO:0000256" key="25">
    <source>
        <dbReference type="SAM" id="MobiDB-lite"/>
    </source>
</evidence>
<comment type="caution">
    <text evidence="30">The sequence shown here is derived from an EMBL/GenBank/DDBJ whole genome shotgun (WGS) entry which is preliminary data.</text>
</comment>
<keyword evidence="9" id="KW-0597">Phosphoprotein</keyword>
<comment type="caution">
    <text evidence="24">Lacks conserved residue(s) required for the propagation of feature annotation.</text>
</comment>
<feature type="domain" description="EGF-like" evidence="28">
    <location>
        <begin position="1689"/>
        <end position="1730"/>
    </location>
</feature>
<keyword evidence="13" id="KW-0732">Signal</keyword>
<keyword evidence="14" id="KW-0677">Repeat</keyword>
<evidence type="ECO:0000256" key="16">
    <source>
        <dbReference type="ARBA" id="ARBA00022801"/>
    </source>
</evidence>
<evidence type="ECO:0000256" key="15">
    <source>
        <dbReference type="ARBA" id="ARBA00022786"/>
    </source>
</evidence>
<evidence type="ECO:0000256" key="14">
    <source>
        <dbReference type="ARBA" id="ARBA00022737"/>
    </source>
</evidence>
<dbReference type="Proteomes" id="UP000710432">
    <property type="component" value="Unassembled WGS sequence"/>
</dbReference>
<dbReference type="FunFam" id="1.10.418.20:FF:000001">
    <property type="entry name" value="sentrin-specific protease 6 isoform X1"/>
    <property type="match status" value="1"/>
</dbReference>
<keyword evidence="6" id="KW-0963">Cytoplasm</keyword>